<protein>
    <submittedName>
        <fullName evidence="1">Uncharacterized protein</fullName>
    </submittedName>
</protein>
<dbReference type="OrthoDB" id="390351at2"/>
<evidence type="ECO:0000313" key="2">
    <source>
        <dbReference type="Proteomes" id="UP000232222"/>
    </source>
</evidence>
<dbReference type="AlphaFoldDB" id="A0A2K8NRZ4"/>
<gene>
    <name evidence="1" type="ORF">EFREU_v1c06020</name>
</gene>
<organism evidence="1 2">
    <name type="scientific">Entomoplasma freundtii</name>
    <dbReference type="NCBI Taxonomy" id="74700"/>
    <lineage>
        <taxon>Bacteria</taxon>
        <taxon>Bacillati</taxon>
        <taxon>Mycoplasmatota</taxon>
        <taxon>Mollicutes</taxon>
        <taxon>Entomoplasmatales</taxon>
        <taxon>Entomoplasmataceae</taxon>
        <taxon>Entomoplasma</taxon>
    </lineage>
</organism>
<evidence type="ECO:0000313" key="1">
    <source>
        <dbReference type="EMBL" id="ATZ16622.1"/>
    </source>
</evidence>
<name>A0A2K8NRZ4_9MOLU</name>
<dbReference type="RefSeq" id="WP_100609692.1">
    <property type="nucleotide sequence ID" value="NZ_CP024962.1"/>
</dbReference>
<dbReference type="Proteomes" id="UP000232222">
    <property type="component" value="Chromosome"/>
</dbReference>
<keyword evidence="2" id="KW-1185">Reference proteome</keyword>
<dbReference type="KEGG" id="efr:EFREU_v1c06020"/>
<dbReference type="EMBL" id="CP024962">
    <property type="protein sequence ID" value="ATZ16622.1"/>
    <property type="molecule type" value="Genomic_DNA"/>
</dbReference>
<reference evidence="1 2" key="1">
    <citation type="submission" date="2017-11" db="EMBL/GenBank/DDBJ databases">
        <title>Genome sequence of Entomoplasma freundtii BARC 318 (ATCC 51999).</title>
        <authorList>
            <person name="Lo W.-S."/>
            <person name="Gasparich G.E."/>
            <person name="Kuo C.-H."/>
        </authorList>
    </citation>
    <scope>NUCLEOTIDE SEQUENCE [LARGE SCALE GENOMIC DNA]</scope>
    <source>
        <strain evidence="1 2">BARC 318</strain>
    </source>
</reference>
<accession>A0A2K8NRZ4</accession>
<proteinExistence type="predicted"/>
<sequence>MNSNQYQNPQDQKATSRYSLWNAAFILMIIITVCSGFLIIPLAWMIPMTLMVKKARDEVNTPYERSRLGLAICCLLFCGIIPGILAIIATSLFTPNLSSWDNEQPYSNLA</sequence>